<dbReference type="InterPro" id="IPR003339">
    <property type="entry name" value="ABC/ECF_trnsptr_transmembrane"/>
</dbReference>
<evidence type="ECO:0000256" key="2">
    <source>
        <dbReference type="ARBA" id="ARBA00022692"/>
    </source>
</evidence>
<evidence type="ECO:0000256" key="5">
    <source>
        <dbReference type="SAM" id="Phobius"/>
    </source>
</evidence>
<dbReference type="GO" id="GO:0005886">
    <property type="term" value="C:plasma membrane"/>
    <property type="evidence" value="ECO:0007669"/>
    <property type="project" value="UniProtKB-ARBA"/>
</dbReference>
<keyword evidence="7" id="KW-1185">Reference proteome</keyword>
<comment type="caution">
    <text evidence="6">The sequence shown here is derived from an EMBL/GenBank/DDBJ whole genome shotgun (WGS) entry which is preliminary data.</text>
</comment>
<evidence type="ECO:0000256" key="1">
    <source>
        <dbReference type="ARBA" id="ARBA00004141"/>
    </source>
</evidence>
<proteinExistence type="predicted"/>
<feature type="transmembrane region" description="Helical" evidence="5">
    <location>
        <begin position="149"/>
        <end position="168"/>
    </location>
</feature>
<evidence type="ECO:0000256" key="4">
    <source>
        <dbReference type="ARBA" id="ARBA00023136"/>
    </source>
</evidence>
<dbReference type="CDD" id="cd16914">
    <property type="entry name" value="EcfT"/>
    <property type="match status" value="1"/>
</dbReference>
<feature type="transmembrane region" description="Helical" evidence="5">
    <location>
        <begin position="46"/>
        <end position="68"/>
    </location>
</feature>
<organism evidence="6 7">
    <name type="scientific">Lactobacillus porci</name>
    <dbReference type="NCBI Taxonomy" id="2012477"/>
    <lineage>
        <taxon>Bacteria</taxon>
        <taxon>Bacillati</taxon>
        <taxon>Bacillota</taxon>
        <taxon>Bacilli</taxon>
        <taxon>Lactobacillales</taxon>
        <taxon>Lactobacillaceae</taxon>
        <taxon>Lactobacillus</taxon>
    </lineage>
</organism>
<evidence type="ECO:0000313" key="6">
    <source>
        <dbReference type="EMBL" id="MST87261.1"/>
    </source>
</evidence>
<dbReference type="AlphaFoldDB" id="A0A6A8MEN2"/>
<dbReference type="OrthoDB" id="92887at2"/>
<dbReference type="Proteomes" id="UP000438120">
    <property type="component" value="Unassembled WGS sequence"/>
</dbReference>
<evidence type="ECO:0000313" key="7">
    <source>
        <dbReference type="Proteomes" id="UP000438120"/>
    </source>
</evidence>
<dbReference type="Pfam" id="PF02361">
    <property type="entry name" value="CbiQ"/>
    <property type="match status" value="1"/>
</dbReference>
<keyword evidence="2 5" id="KW-0812">Transmembrane</keyword>
<reference evidence="6 7" key="1">
    <citation type="submission" date="2019-08" db="EMBL/GenBank/DDBJ databases">
        <title>In-depth cultivation of the pig gut microbiome towards novel bacterial diversity and tailored functional studies.</title>
        <authorList>
            <person name="Wylensek D."/>
            <person name="Hitch T.C.A."/>
            <person name="Clavel T."/>
        </authorList>
    </citation>
    <scope>NUCLEOTIDE SEQUENCE [LARGE SCALE GENOMIC DNA]</scope>
    <source>
        <strain evidence="6 7">Bifido-178-WT-2B</strain>
    </source>
</reference>
<protein>
    <submittedName>
        <fullName evidence="6">Energy-coupling factor transporter transmembrane protein EcfT</fullName>
    </submittedName>
</protein>
<gene>
    <name evidence="6" type="ORF">FYJ62_06340</name>
</gene>
<accession>A0A6A8MEN2</accession>
<comment type="subcellular location">
    <subcellularLocation>
        <location evidence="1">Membrane</location>
        <topology evidence="1">Multi-pass membrane protein</topology>
    </subcellularLocation>
</comment>
<dbReference type="RefSeq" id="WP_154548880.1">
    <property type="nucleotide sequence ID" value="NZ_VUMX01000015.1"/>
</dbReference>
<evidence type="ECO:0000256" key="3">
    <source>
        <dbReference type="ARBA" id="ARBA00022989"/>
    </source>
</evidence>
<sequence>MNPSLKVLLALIVSLELSFKVSLETNLIVMTLCLCWLLVKKMRPKAILTMLFFATLAAFTVFSSAYLFSDRKQLWYALDITTRVYVYTLTTACLTVSTTAEEMARSLEQNLHLPSHFAYGTLAALNIIPRMAQAVKQIRVAGLMRGVNLSFWSPVLYFKAILVALNSADNLAQGMEAHGFREGAKRSAIVKIPLTGKDWALFFSGLALLNICAFLLP</sequence>
<dbReference type="EMBL" id="VUMX01000015">
    <property type="protein sequence ID" value="MST87261.1"/>
    <property type="molecule type" value="Genomic_DNA"/>
</dbReference>
<feature type="transmembrane region" description="Helical" evidence="5">
    <location>
        <begin position="199"/>
        <end position="216"/>
    </location>
</feature>
<keyword evidence="4 5" id="KW-0472">Membrane</keyword>
<keyword evidence="3 5" id="KW-1133">Transmembrane helix</keyword>
<name>A0A6A8MEN2_9LACO</name>